<name>Q0A8U6_ALKEH</name>
<keyword evidence="1" id="KW-0732">Signal</keyword>
<proteinExistence type="predicted"/>
<keyword evidence="3" id="KW-1185">Reference proteome</keyword>
<evidence type="ECO:0000256" key="1">
    <source>
        <dbReference type="SAM" id="SignalP"/>
    </source>
</evidence>
<gene>
    <name evidence="2" type="ordered locus">Mlg_1392</name>
</gene>
<dbReference type="eggNOG" id="COG3713">
    <property type="taxonomic scope" value="Bacteria"/>
</dbReference>
<feature type="chain" id="PRO_5004167928" evidence="1">
    <location>
        <begin position="29"/>
        <end position="202"/>
    </location>
</feature>
<sequence length="202" mass="22790">MLSPAPPIFRRLAILVLAVCLSPSAALAETPQISAYVARYSPERLVDIISEPPPELNSDAHLAAVTYGHPLGEWLGFAWELEGQLVRHWGEQRHYEFNALWVARWQRFPWDRWVDTRIAGGHGLSYATERPPLEPRASREDRDSMRLLTYLMAEMEVTAPGAQHWSGFLRIHHRSGVFGVHSGVRGGSNFVGLGIRYRFPGP</sequence>
<dbReference type="Proteomes" id="UP000001962">
    <property type="component" value="Chromosome"/>
</dbReference>
<accession>Q0A8U6</accession>
<dbReference type="EMBL" id="CP000453">
    <property type="protein sequence ID" value="ABI56741.1"/>
    <property type="molecule type" value="Genomic_DNA"/>
</dbReference>
<reference evidence="3" key="1">
    <citation type="submission" date="2006-08" db="EMBL/GenBank/DDBJ databases">
        <title>Complete sequence of Alkalilimnicola ehrilichei MLHE-1.</title>
        <authorList>
            <person name="Copeland A."/>
            <person name="Lucas S."/>
            <person name="Lapidus A."/>
            <person name="Barry K."/>
            <person name="Detter J.C."/>
            <person name="Glavina del Rio T."/>
            <person name="Hammon N."/>
            <person name="Israni S."/>
            <person name="Dalin E."/>
            <person name="Tice H."/>
            <person name="Pitluck S."/>
            <person name="Sims D."/>
            <person name="Brettin T."/>
            <person name="Bruce D."/>
            <person name="Han C."/>
            <person name="Tapia R."/>
            <person name="Gilna P."/>
            <person name="Schmutz J."/>
            <person name="Larimer F."/>
            <person name="Land M."/>
            <person name="Hauser L."/>
            <person name="Kyrpides N."/>
            <person name="Mikhailova N."/>
            <person name="Oremland R.S."/>
            <person name="Hoeft S.E."/>
            <person name="Switzer-Blum J."/>
            <person name="Kulp T."/>
            <person name="King G."/>
            <person name="Tabita R."/>
            <person name="Witte B."/>
            <person name="Santini J.M."/>
            <person name="Basu P."/>
            <person name="Hollibaugh J.T."/>
            <person name="Xie G."/>
            <person name="Stolz J.F."/>
            <person name="Richardson P."/>
        </authorList>
    </citation>
    <scope>NUCLEOTIDE SEQUENCE [LARGE SCALE GENOMIC DNA]</scope>
    <source>
        <strain evidence="3">ATCC BAA-1101 / DSM 17681 / MLHE-1</strain>
    </source>
</reference>
<dbReference type="AlphaFoldDB" id="Q0A8U6"/>
<dbReference type="HOGENOM" id="CLU_091311_0_0_6"/>
<feature type="signal peptide" evidence="1">
    <location>
        <begin position="1"/>
        <end position="28"/>
    </location>
</feature>
<evidence type="ECO:0000313" key="3">
    <source>
        <dbReference type="Proteomes" id="UP000001962"/>
    </source>
</evidence>
<dbReference type="KEGG" id="aeh:Mlg_1392"/>
<organism evidence="2 3">
    <name type="scientific">Alkalilimnicola ehrlichii (strain ATCC BAA-1101 / DSM 17681 / MLHE-1)</name>
    <dbReference type="NCBI Taxonomy" id="187272"/>
    <lineage>
        <taxon>Bacteria</taxon>
        <taxon>Pseudomonadati</taxon>
        <taxon>Pseudomonadota</taxon>
        <taxon>Gammaproteobacteria</taxon>
        <taxon>Chromatiales</taxon>
        <taxon>Ectothiorhodospiraceae</taxon>
        <taxon>Alkalilimnicola</taxon>
    </lineage>
</organism>
<protein>
    <submittedName>
        <fullName evidence="2">Uncharacterized protein</fullName>
    </submittedName>
</protein>
<evidence type="ECO:0000313" key="2">
    <source>
        <dbReference type="EMBL" id="ABI56741.1"/>
    </source>
</evidence>